<proteinExistence type="predicted"/>
<dbReference type="EMBL" id="KN833709">
    <property type="protein sequence ID" value="KIK25325.1"/>
    <property type="molecule type" value="Genomic_DNA"/>
</dbReference>
<feature type="non-terminal residue" evidence="1">
    <location>
        <position position="1"/>
    </location>
</feature>
<organism evidence="1 2">
    <name type="scientific">Pisolithus microcarpus 441</name>
    <dbReference type="NCBI Taxonomy" id="765257"/>
    <lineage>
        <taxon>Eukaryota</taxon>
        <taxon>Fungi</taxon>
        <taxon>Dikarya</taxon>
        <taxon>Basidiomycota</taxon>
        <taxon>Agaricomycotina</taxon>
        <taxon>Agaricomycetes</taxon>
        <taxon>Agaricomycetidae</taxon>
        <taxon>Boletales</taxon>
        <taxon>Sclerodermatineae</taxon>
        <taxon>Pisolithaceae</taxon>
        <taxon>Pisolithus</taxon>
    </lineage>
</organism>
<evidence type="ECO:0000313" key="2">
    <source>
        <dbReference type="Proteomes" id="UP000054018"/>
    </source>
</evidence>
<dbReference type="OrthoDB" id="2606601at2759"/>
<feature type="non-terminal residue" evidence="1">
    <location>
        <position position="52"/>
    </location>
</feature>
<dbReference type="Proteomes" id="UP000054018">
    <property type="component" value="Unassembled WGS sequence"/>
</dbReference>
<gene>
    <name evidence="1" type="ORF">PISMIDRAFT_81249</name>
</gene>
<reference evidence="2" key="2">
    <citation type="submission" date="2015-01" db="EMBL/GenBank/DDBJ databases">
        <title>Evolutionary Origins and Diversification of the Mycorrhizal Mutualists.</title>
        <authorList>
            <consortium name="DOE Joint Genome Institute"/>
            <consortium name="Mycorrhizal Genomics Consortium"/>
            <person name="Kohler A."/>
            <person name="Kuo A."/>
            <person name="Nagy L.G."/>
            <person name="Floudas D."/>
            <person name="Copeland A."/>
            <person name="Barry K.W."/>
            <person name="Cichocki N."/>
            <person name="Veneault-Fourrey C."/>
            <person name="LaButti K."/>
            <person name="Lindquist E.A."/>
            <person name="Lipzen A."/>
            <person name="Lundell T."/>
            <person name="Morin E."/>
            <person name="Murat C."/>
            <person name="Riley R."/>
            <person name="Ohm R."/>
            <person name="Sun H."/>
            <person name="Tunlid A."/>
            <person name="Henrissat B."/>
            <person name="Grigoriev I.V."/>
            <person name="Hibbett D.S."/>
            <person name="Martin F."/>
        </authorList>
    </citation>
    <scope>NUCLEOTIDE SEQUENCE [LARGE SCALE GENOMIC DNA]</scope>
    <source>
        <strain evidence="2">441</strain>
    </source>
</reference>
<protein>
    <submittedName>
        <fullName evidence="1">Uncharacterized protein</fullName>
    </submittedName>
</protein>
<evidence type="ECO:0000313" key="1">
    <source>
        <dbReference type="EMBL" id="KIK25325.1"/>
    </source>
</evidence>
<reference evidence="1 2" key="1">
    <citation type="submission" date="2014-04" db="EMBL/GenBank/DDBJ databases">
        <authorList>
            <consortium name="DOE Joint Genome Institute"/>
            <person name="Kuo A."/>
            <person name="Kohler A."/>
            <person name="Costa M.D."/>
            <person name="Nagy L.G."/>
            <person name="Floudas D."/>
            <person name="Copeland A."/>
            <person name="Barry K.W."/>
            <person name="Cichocki N."/>
            <person name="Veneault-Fourrey C."/>
            <person name="LaButti K."/>
            <person name="Lindquist E.A."/>
            <person name="Lipzen A."/>
            <person name="Lundell T."/>
            <person name="Morin E."/>
            <person name="Murat C."/>
            <person name="Sun H."/>
            <person name="Tunlid A."/>
            <person name="Henrissat B."/>
            <person name="Grigoriev I.V."/>
            <person name="Hibbett D.S."/>
            <person name="Martin F."/>
            <person name="Nordberg H.P."/>
            <person name="Cantor M.N."/>
            <person name="Hua S.X."/>
        </authorList>
    </citation>
    <scope>NUCLEOTIDE SEQUENCE [LARGE SCALE GENOMIC DNA]</scope>
    <source>
        <strain evidence="1 2">441</strain>
    </source>
</reference>
<dbReference type="AlphaFoldDB" id="A0A0C9YK31"/>
<sequence>LLLAIQIAQVHIIFKLPDHLGTYLHPLAYVKWFTTLHRCDPVTGLYMVTRST</sequence>
<name>A0A0C9YK31_9AGAM</name>
<accession>A0A0C9YK31</accession>
<keyword evidence="2" id="KW-1185">Reference proteome</keyword>
<dbReference type="HOGENOM" id="CLU_3074372_0_0_1"/>